<evidence type="ECO:0000313" key="2">
    <source>
        <dbReference type="EMBL" id="MBM6827838.1"/>
    </source>
</evidence>
<dbReference type="Proteomes" id="UP000713880">
    <property type="component" value="Unassembled WGS sequence"/>
</dbReference>
<dbReference type="AlphaFoldDB" id="A0A938X6C5"/>
<protein>
    <submittedName>
        <fullName evidence="2">Uncharacterized protein</fullName>
    </submittedName>
</protein>
<evidence type="ECO:0000256" key="1">
    <source>
        <dbReference type="SAM" id="Coils"/>
    </source>
</evidence>
<proteinExistence type="predicted"/>
<keyword evidence="1" id="KW-0175">Coiled coil</keyword>
<organism evidence="2 3">
    <name type="scientific">Mordavella massiliensis</name>
    <dbReference type="NCBI Taxonomy" id="1871024"/>
    <lineage>
        <taxon>Bacteria</taxon>
        <taxon>Bacillati</taxon>
        <taxon>Bacillota</taxon>
        <taxon>Clostridia</taxon>
        <taxon>Eubacteriales</taxon>
        <taxon>Clostridiaceae</taxon>
        <taxon>Mordavella</taxon>
    </lineage>
</organism>
<reference evidence="2" key="1">
    <citation type="submission" date="2020-08" db="EMBL/GenBank/DDBJ databases">
        <authorList>
            <person name="Cejkova D."/>
            <person name="Kubasova T."/>
            <person name="Jahodarova E."/>
            <person name="Rychlik I."/>
        </authorList>
    </citation>
    <scope>NUCLEOTIDE SEQUENCE</scope>
    <source>
        <strain evidence="2">An420c</strain>
    </source>
</reference>
<dbReference type="EMBL" id="JACJLV010000067">
    <property type="protein sequence ID" value="MBM6827838.1"/>
    <property type="molecule type" value="Genomic_DNA"/>
</dbReference>
<gene>
    <name evidence="2" type="ORF">H6A13_12190</name>
</gene>
<comment type="caution">
    <text evidence="2">The sequence shown here is derived from an EMBL/GenBank/DDBJ whole genome shotgun (WGS) entry which is preliminary data.</text>
</comment>
<accession>A0A938X6C5</accession>
<reference evidence="2" key="2">
    <citation type="journal article" date="2021" name="Sci. Rep.">
        <title>The distribution of antibiotic resistance genes in chicken gut microbiota commensals.</title>
        <authorList>
            <person name="Juricova H."/>
            <person name="Matiasovicova J."/>
            <person name="Kubasova T."/>
            <person name="Cejkova D."/>
            <person name="Rychlik I."/>
        </authorList>
    </citation>
    <scope>NUCLEOTIDE SEQUENCE</scope>
    <source>
        <strain evidence="2">An420c</strain>
    </source>
</reference>
<sequence length="78" mass="9162">MLSRKEQEQLEERIKDVQARNSKLEKMVVQSSVDAVEEAQKKQRAAEKKKRIAENQVKEVKKNAENEVRVITTQIKKR</sequence>
<keyword evidence="3" id="KW-1185">Reference proteome</keyword>
<dbReference type="RefSeq" id="WP_204909815.1">
    <property type="nucleotide sequence ID" value="NZ_JACJLV010000067.1"/>
</dbReference>
<name>A0A938X6C5_9CLOT</name>
<evidence type="ECO:0000313" key="3">
    <source>
        <dbReference type="Proteomes" id="UP000713880"/>
    </source>
</evidence>
<feature type="coiled-coil region" evidence="1">
    <location>
        <begin position="7"/>
        <end position="70"/>
    </location>
</feature>